<dbReference type="Pfam" id="PF00440">
    <property type="entry name" value="TetR_N"/>
    <property type="match status" value="1"/>
</dbReference>
<dbReference type="GO" id="GO:0005829">
    <property type="term" value="C:cytosol"/>
    <property type="evidence" value="ECO:0007669"/>
    <property type="project" value="TreeGrafter"/>
</dbReference>
<dbReference type="Gene3D" id="3.20.20.70">
    <property type="entry name" value="Aldolase class I"/>
    <property type="match status" value="1"/>
</dbReference>
<dbReference type="PANTHER" id="PTHR22893:SF91">
    <property type="entry name" value="NADPH DEHYDROGENASE 2-RELATED"/>
    <property type="match status" value="1"/>
</dbReference>
<dbReference type="GO" id="GO:0003677">
    <property type="term" value="F:DNA binding"/>
    <property type="evidence" value="ECO:0007669"/>
    <property type="project" value="UniProtKB-UniRule"/>
</dbReference>
<reference evidence="9 10" key="1">
    <citation type="submission" date="2018-06" db="EMBL/GenBank/DDBJ databases">
        <authorList>
            <consortium name="Pathogen Informatics"/>
            <person name="Doyle S."/>
        </authorList>
    </citation>
    <scope>NUCLEOTIDE SEQUENCE [LARGE SCALE GENOMIC DNA]</scope>
    <source>
        <strain evidence="9 10">NCTC9637</strain>
    </source>
</reference>
<dbReference type="EMBL" id="UGLB01000003">
    <property type="protein sequence ID" value="STT48304.1"/>
    <property type="molecule type" value="Genomic_DNA"/>
</dbReference>
<dbReference type="GO" id="GO:0010181">
    <property type="term" value="F:FMN binding"/>
    <property type="evidence" value="ECO:0007669"/>
    <property type="project" value="InterPro"/>
</dbReference>
<dbReference type="InterPro" id="IPR001647">
    <property type="entry name" value="HTH_TetR"/>
</dbReference>
<dbReference type="InterPro" id="IPR045247">
    <property type="entry name" value="Oye-like"/>
</dbReference>
<keyword evidence="3 9" id="KW-0560">Oxidoreductase</keyword>
<accession>A0A377W082</accession>
<evidence type="ECO:0000256" key="7">
    <source>
        <dbReference type="PROSITE-ProRule" id="PRU00335"/>
    </source>
</evidence>
<organism evidence="9 10">
    <name type="scientific">Klebsiella pneumoniae</name>
    <dbReference type="NCBI Taxonomy" id="573"/>
    <lineage>
        <taxon>Bacteria</taxon>
        <taxon>Pseudomonadati</taxon>
        <taxon>Pseudomonadota</taxon>
        <taxon>Gammaproteobacteria</taxon>
        <taxon>Enterobacterales</taxon>
        <taxon>Enterobacteriaceae</taxon>
        <taxon>Klebsiella/Raoultella group</taxon>
        <taxon>Klebsiella</taxon>
        <taxon>Klebsiella pneumoniae complex</taxon>
    </lineage>
</organism>
<dbReference type="AlphaFoldDB" id="A0A377W082"/>
<dbReference type="CDD" id="cd02933">
    <property type="entry name" value="OYE_like_FMN"/>
    <property type="match status" value="1"/>
</dbReference>
<sequence>MNRHSDCDTREHILATGEQLCMHRGFTGMGLSELLKTAEVPKGSFYHYFRSKEAFGVALLEHHYTGYLQRLVDHFDHGDGNYRDRLLAYYQHTLNQFCQQGIISGCLTVKLSAEVCDLSEDMRAAMDRGASQIIALLGDALEKGRQEGSLAFDGEAMTLSQVLYSLWLGANLQAKITRSATPLGKRPCPRQTDYCGACGITGVFISSVTRRPVYSGVTMSEAKLFSPLKVGAVTVPNRVFMAPLTRLRSIEPGDIPTPLMGEYYRQRASSGLIITEATQISAQAKGYAGAPGLHSPEQIAAWQKITAGVHAENGHIAVQLWHTGRISHSSLQPGGAAPVAPSALSAGTRTSLRYENGHAIRVDTSMPRALETAEIPGIVNDFRQAVGNARDAGFDLVELHSAHGYLLHQFLSPSANQRTDQYGGSVENRARLVLEVVDAVSQEWSAERIGIRVSPIGSFQNVDNGPNEEEDALYLISELAKRGIAYLHMSEPDWAGGKPYSEAFRQKVRDRFPGVIIGAGAYTVEKANDLINKGLIDAVAFGRDYIANPDLVARLQKKAALNPQRPESFYGGGAEGYTDYPTL</sequence>
<dbReference type="InterPro" id="IPR013785">
    <property type="entry name" value="Aldolase_TIM"/>
</dbReference>
<dbReference type="FunFam" id="3.20.20.70:FF:000059">
    <property type="entry name" value="N-ethylmaleimide reductase, FMN-linked"/>
    <property type="match status" value="1"/>
</dbReference>
<evidence type="ECO:0000256" key="4">
    <source>
        <dbReference type="ARBA" id="ARBA00023015"/>
    </source>
</evidence>
<keyword evidence="5 7" id="KW-0238">DNA-binding</keyword>
<dbReference type="InterPro" id="IPR011075">
    <property type="entry name" value="TetR_C"/>
</dbReference>
<evidence type="ECO:0000256" key="2">
    <source>
        <dbReference type="ARBA" id="ARBA00005979"/>
    </source>
</evidence>
<dbReference type="PANTHER" id="PTHR22893">
    <property type="entry name" value="NADH OXIDOREDUCTASE-RELATED"/>
    <property type="match status" value="1"/>
</dbReference>
<comment type="cofactor">
    <cofactor evidence="1">
        <name>FMN</name>
        <dbReference type="ChEBI" id="CHEBI:58210"/>
    </cofactor>
</comment>
<dbReference type="InterPro" id="IPR036271">
    <property type="entry name" value="Tet_transcr_reg_TetR-rel_C_sf"/>
</dbReference>
<dbReference type="SUPFAM" id="SSF51395">
    <property type="entry name" value="FMN-linked oxidoreductases"/>
    <property type="match status" value="1"/>
</dbReference>
<keyword evidence="4" id="KW-0805">Transcription regulation</keyword>
<protein>
    <submittedName>
        <fullName evidence="9">N-ethylmaleimide reductase</fullName>
        <ecNumber evidence="9">1.-.-.-</ecNumber>
    </submittedName>
</protein>
<dbReference type="SUPFAM" id="SSF48498">
    <property type="entry name" value="Tetracyclin repressor-like, C-terminal domain"/>
    <property type="match status" value="1"/>
</dbReference>
<dbReference type="SUPFAM" id="SSF46689">
    <property type="entry name" value="Homeodomain-like"/>
    <property type="match status" value="1"/>
</dbReference>
<dbReference type="InterPro" id="IPR001155">
    <property type="entry name" value="OxRdtase_FMN_N"/>
</dbReference>
<dbReference type="Pfam" id="PF16925">
    <property type="entry name" value="TetR_C_13"/>
    <property type="match status" value="1"/>
</dbReference>
<evidence type="ECO:0000256" key="5">
    <source>
        <dbReference type="ARBA" id="ARBA00023125"/>
    </source>
</evidence>
<gene>
    <name evidence="9" type="primary">nemA</name>
    <name evidence="9" type="ORF">NCTC9637_03248</name>
</gene>
<evidence type="ECO:0000256" key="3">
    <source>
        <dbReference type="ARBA" id="ARBA00023002"/>
    </source>
</evidence>
<dbReference type="NCBIfam" id="NF007899">
    <property type="entry name" value="PRK10605.1"/>
    <property type="match status" value="1"/>
</dbReference>
<comment type="similarity">
    <text evidence="2">Belongs to the NADH:flavin oxidoreductase/NADH oxidase family.</text>
</comment>
<dbReference type="GO" id="GO:0016628">
    <property type="term" value="F:oxidoreductase activity, acting on the CH-CH group of donors, NAD or NADP as acceptor"/>
    <property type="evidence" value="ECO:0007669"/>
    <property type="project" value="UniProtKB-ARBA"/>
</dbReference>
<dbReference type="Proteomes" id="UP000255099">
    <property type="component" value="Unassembled WGS sequence"/>
</dbReference>
<feature type="domain" description="HTH tetR-type" evidence="8">
    <location>
        <begin position="7"/>
        <end position="67"/>
    </location>
</feature>
<evidence type="ECO:0000313" key="10">
    <source>
        <dbReference type="Proteomes" id="UP000255099"/>
    </source>
</evidence>
<evidence type="ECO:0000313" key="9">
    <source>
        <dbReference type="EMBL" id="STT48304.1"/>
    </source>
</evidence>
<dbReference type="EC" id="1.-.-.-" evidence="9"/>
<dbReference type="PROSITE" id="PS50977">
    <property type="entry name" value="HTH_TETR_2"/>
    <property type="match status" value="1"/>
</dbReference>
<proteinExistence type="inferred from homology"/>
<name>A0A377W082_KLEPN</name>
<feature type="DNA-binding region" description="H-T-H motif" evidence="7">
    <location>
        <begin position="30"/>
        <end position="49"/>
    </location>
</feature>
<keyword evidence="6" id="KW-0804">Transcription</keyword>
<evidence type="ECO:0000256" key="6">
    <source>
        <dbReference type="ARBA" id="ARBA00023163"/>
    </source>
</evidence>
<dbReference type="Gene3D" id="1.10.357.10">
    <property type="entry name" value="Tetracycline Repressor, domain 2"/>
    <property type="match status" value="1"/>
</dbReference>
<dbReference type="InterPro" id="IPR009057">
    <property type="entry name" value="Homeodomain-like_sf"/>
</dbReference>
<dbReference type="Pfam" id="PF00724">
    <property type="entry name" value="Oxidored_FMN"/>
    <property type="match status" value="1"/>
</dbReference>
<evidence type="ECO:0000256" key="1">
    <source>
        <dbReference type="ARBA" id="ARBA00001917"/>
    </source>
</evidence>
<evidence type="ECO:0000259" key="8">
    <source>
        <dbReference type="PROSITE" id="PS50977"/>
    </source>
</evidence>